<keyword evidence="3" id="KW-0158">Chromosome</keyword>
<reference evidence="12 13" key="1">
    <citation type="journal article" date="2014" name="Nat. Commun.">
        <title>Molecular traces of alternative social organization in a termite genome.</title>
        <authorList>
            <person name="Terrapon N."/>
            <person name="Li C."/>
            <person name="Robertson H.M."/>
            <person name="Ji L."/>
            <person name="Meng X."/>
            <person name="Booth W."/>
            <person name="Chen Z."/>
            <person name="Childers C.P."/>
            <person name="Glastad K.M."/>
            <person name="Gokhale K."/>
            <person name="Gowin J."/>
            <person name="Gronenberg W."/>
            <person name="Hermansen R.A."/>
            <person name="Hu H."/>
            <person name="Hunt B.G."/>
            <person name="Huylmans A.K."/>
            <person name="Khalil S.M."/>
            <person name="Mitchell R.D."/>
            <person name="Munoz-Torres M.C."/>
            <person name="Mustard J.A."/>
            <person name="Pan H."/>
            <person name="Reese J.T."/>
            <person name="Scharf M.E."/>
            <person name="Sun F."/>
            <person name="Vogel H."/>
            <person name="Xiao J."/>
            <person name="Yang W."/>
            <person name="Yang Z."/>
            <person name="Yang Z."/>
            <person name="Zhou J."/>
            <person name="Zhu J."/>
            <person name="Brent C.S."/>
            <person name="Elsik C.G."/>
            <person name="Goodisman M.A."/>
            <person name="Liberles D.A."/>
            <person name="Roe R.M."/>
            <person name="Vargo E.L."/>
            <person name="Vilcinskas A."/>
            <person name="Wang J."/>
            <person name="Bornberg-Bauer E."/>
            <person name="Korb J."/>
            <person name="Zhang G."/>
            <person name="Liebig J."/>
        </authorList>
    </citation>
    <scope>NUCLEOTIDE SEQUENCE [LARGE SCALE GENOMIC DNA]</scope>
    <source>
        <tissue evidence="12">Whole organism</tissue>
    </source>
</reference>
<dbReference type="Pfam" id="PF03800">
    <property type="entry name" value="Nuf2"/>
    <property type="match status" value="1"/>
</dbReference>
<accession>A0A067QHB3</accession>
<keyword evidence="4" id="KW-0132">Cell division</keyword>
<dbReference type="EMBL" id="KK853419">
    <property type="protein sequence ID" value="KDR07720.1"/>
    <property type="molecule type" value="Genomic_DNA"/>
</dbReference>
<dbReference type="STRING" id="136037.A0A067QHB3"/>
<evidence type="ECO:0000256" key="6">
    <source>
        <dbReference type="ARBA" id="ARBA00023054"/>
    </source>
</evidence>
<evidence type="ECO:0000256" key="2">
    <source>
        <dbReference type="ARBA" id="ARBA00005498"/>
    </source>
</evidence>
<dbReference type="FunCoup" id="A0A067QHB3">
    <property type="interactions" value="10"/>
</dbReference>
<sequence length="440" mass="51791">MLSQEDVVTSTKDKMPYFPICMSDMKAPTAKFIQSYYFRVLEVFGVDVDNLKEPSPEQVQELDYSDAYRPPLPLLNLYFALSYIYKHIFVDNFSIMDITEPTPQRTLYLMNAMDAFHTFADWKAQNVENISAELLQRKAECDELRAQCEELKKELNMTASERAQREMRKKELFAADEETRNEILQLKKEDAEIQEDMALSEAAFVKAEQKNEMLQAEYQKLGAEVSELRNQIVEFPDQLVADLNRLRELKEKVEAEKQHLAEVKQEKDRQKELYEKFVRMGEECEVKLKDILATDERINKLDKNQERSQKKKEASTTKEQEMNKKIQNSLKKIARLQEQKMAVGLQWENRKTALAQNIEEKTREKMLLKNKLRDALDKVADISAKREELDETFNLLERQNEEQNKAFDDLYEKKTSEQDASIKKIQDAQTQLLKNLRRRI</sequence>
<dbReference type="AlphaFoldDB" id="A0A067QHB3"/>
<keyword evidence="13" id="KW-1185">Reference proteome</keyword>
<evidence type="ECO:0000313" key="12">
    <source>
        <dbReference type="EMBL" id="KDR07720.1"/>
    </source>
</evidence>
<evidence type="ECO:0000256" key="5">
    <source>
        <dbReference type="ARBA" id="ARBA00022776"/>
    </source>
</evidence>
<evidence type="ECO:0000256" key="1">
    <source>
        <dbReference type="ARBA" id="ARBA00004584"/>
    </source>
</evidence>
<dbReference type="Gene3D" id="1.10.418.60">
    <property type="entry name" value="Ncd80 complex, Nuf2 subunit"/>
    <property type="match status" value="1"/>
</dbReference>
<keyword evidence="8" id="KW-0137">Centromere</keyword>
<keyword evidence="6 9" id="KW-0175">Coiled coil</keyword>
<proteinExistence type="inferred from homology"/>
<protein>
    <submittedName>
        <fullName evidence="12">Kinetochore protein Nuf2</fullName>
    </submittedName>
</protein>
<comment type="similarity">
    <text evidence="2">Belongs to the NUF2 family.</text>
</comment>
<evidence type="ECO:0000256" key="7">
    <source>
        <dbReference type="ARBA" id="ARBA00023306"/>
    </source>
</evidence>
<dbReference type="InterPro" id="IPR038275">
    <property type="entry name" value="Nuf2_N_sf"/>
</dbReference>
<evidence type="ECO:0000259" key="11">
    <source>
        <dbReference type="Pfam" id="PF03800"/>
    </source>
</evidence>
<organism evidence="12 13">
    <name type="scientific">Zootermopsis nevadensis</name>
    <name type="common">Dampwood termite</name>
    <dbReference type="NCBI Taxonomy" id="136037"/>
    <lineage>
        <taxon>Eukaryota</taxon>
        <taxon>Metazoa</taxon>
        <taxon>Ecdysozoa</taxon>
        <taxon>Arthropoda</taxon>
        <taxon>Hexapoda</taxon>
        <taxon>Insecta</taxon>
        <taxon>Pterygota</taxon>
        <taxon>Neoptera</taxon>
        <taxon>Polyneoptera</taxon>
        <taxon>Dictyoptera</taxon>
        <taxon>Blattodea</taxon>
        <taxon>Blattoidea</taxon>
        <taxon>Termitoidae</taxon>
        <taxon>Termopsidae</taxon>
        <taxon>Zootermopsis</taxon>
    </lineage>
</organism>
<gene>
    <name evidence="12" type="ORF">L798_02636</name>
</gene>
<evidence type="ECO:0000256" key="9">
    <source>
        <dbReference type="SAM" id="Coils"/>
    </source>
</evidence>
<dbReference type="eggNOG" id="KOG4438">
    <property type="taxonomic scope" value="Eukaryota"/>
</dbReference>
<feature type="region of interest" description="Disordered" evidence="10">
    <location>
        <begin position="302"/>
        <end position="323"/>
    </location>
</feature>
<dbReference type="GO" id="GO:0051301">
    <property type="term" value="P:cell division"/>
    <property type="evidence" value="ECO:0007669"/>
    <property type="project" value="UniProtKB-KW"/>
</dbReference>
<evidence type="ECO:0000256" key="4">
    <source>
        <dbReference type="ARBA" id="ARBA00022618"/>
    </source>
</evidence>
<name>A0A067QHB3_ZOONE</name>
<keyword evidence="7" id="KW-0131">Cell cycle</keyword>
<feature type="domain" description="Kinetochore protein Nuf2 N-terminal" evidence="11">
    <location>
        <begin position="2"/>
        <end position="131"/>
    </location>
</feature>
<dbReference type="InterPro" id="IPR005549">
    <property type="entry name" value="Kinetochore_Nuf2_N"/>
</dbReference>
<dbReference type="Proteomes" id="UP000027135">
    <property type="component" value="Unassembled WGS sequence"/>
</dbReference>
<evidence type="ECO:0000256" key="8">
    <source>
        <dbReference type="ARBA" id="ARBA00023328"/>
    </source>
</evidence>
<dbReference type="OrthoDB" id="8194677at2759"/>
<evidence type="ECO:0000256" key="10">
    <source>
        <dbReference type="SAM" id="MobiDB-lite"/>
    </source>
</evidence>
<evidence type="ECO:0000313" key="13">
    <source>
        <dbReference type="Proteomes" id="UP000027135"/>
    </source>
</evidence>
<evidence type="ECO:0000256" key="3">
    <source>
        <dbReference type="ARBA" id="ARBA00022454"/>
    </source>
</evidence>
<keyword evidence="5" id="KW-0498">Mitosis</keyword>
<comment type="subcellular location">
    <subcellularLocation>
        <location evidence="1">Chromosome</location>
        <location evidence="1">Centromere</location>
    </subcellularLocation>
</comment>
<dbReference type="InParanoid" id="A0A067QHB3"/>
<dbReference type="GO" id="GO:0031262">
    <property type="term" value="C:Ndc80 complex"/>
    <property type="evidence" value="ECO:0007669"/>
    <property type="project" value="InterPro"/>
</dbReference>
<feature type="coiled-coil region" evidence="9">
    <location>
        <begin position="127"/>
        <end position="280"/>
    </location>
</feature>
<dbReference type="OMA" id="TKIIEWD"/>